<keyword evidence="7" id="KW-1185">Reference proteome</keyword>
<reference evidence="6" key="2">
    <citation type="submission" date="2020-10" db="EMBL/GenBank/DDBJ databases">
        <authorList>
            <person name="Scholz U."/>
            <person name="Mascher M."/>
            <person name="Fiebig A."/>
        </authorList>
    </citation>
    <scope>NUCLEOTIDE SEQUENCE [LARGE SCALE GENOMIC DNA]</scope>
    <source>
        <strain evidence="6">cv. Morex</strain>
    </source>
</reference>
<dbReference type="PRINTS" id="PR00792">
    <property type="entry name" value="PEPSIN"/>
</dbReference>
<dbReference type="PROSITE" id="PS51767">
    <property type="entry name" value="PEPTIDASE_A1"/>
    <property type="match status" value="1"/>
</dbReference>
<sequence>MQVFSYVCVPPARRHGVRPQHPSPPCSGQTARALLIFSQRRHHQLHLHHLPPPTMTAYRSLLLALFLALASSRAGSSSASAAAPYGIEFPQFNAAVADAGCDGKLVAEEEELARRVPSLKLHMTHRSAAAGETGKGSFFLDSAEKDAVRIDTMHRRAALSGSAAARRDSAPRRALSERVVATVESGVPVGSGEYLVDVYLGTPPRRFRMIMDTGSDLNWLQCAPCLDCFEQSGPIFDPAASISYRNVTCGDERCRLVSPPAESAPRECRRPRSDPCPYYYWYGDQSNTTGDLALEAFTVNLTSAAGTRRVDGVAFGCGHRNRGLFHGAAGLLGLGRGPLSFASQLRGVYGGHAFSYCLVEHGSAAGSKIIFGHDDALLAHPQLNYTAFAPATDADTFYYLQLKSVLVGGEAVNIPSDTLSAGGTIIDSGTTLSYFPEPAYQAIRQAFIDRMSPSYPLIPGFPVLSPCYNVSGAEKVEVPELSLVFADGAAWDFPAENYFIRLEPEGIMCLAVLGTPRSGMSIIGNYQQQNFHVLYDLEHNRLGFAPRRCADV</sequence>
<reference evidence="6" key="3">
    <citation type="submission" date="2022-01" db="UniProtKB">
        <authorList>
            <consortium name="EnsemblPlants"/>
        </authorList>
    </citation>
    <scope>IDENTIFICATION</scope>
    <source>
        <strain evidence="6">subsp. vulgare</strain>
    </source>
</reference>
<dbReference type="InterPro" id="IPR032861">
    <property type="entry name" value="TAXi_N"/>
</dbReference>
<dbReference type="InterPro" id="IPR001461">
    <property type="entry name" value="Aspartic_peptidase_A1"/>
</dbReference>
<dbReference type="InterPro" id="IPR021109">
    <property type="entry name" value="Peptidase_aspartic_dom_sf"/>
</dbReference>
<keyword evidence="3" id="KW-0378">Hydrolase</keyword>
<dbReference type="Gene3D" id="2.40.70.10">
    <property type="entry name" value="Acid Proteases"/>
    <property type="match status" value="2"/>
</dbReference>
<dbReference type="SUPFAM" id="SSF50630">
    <property type="entry name" value="Acid proteases"/>
    <property type="match status" value="1"/>
</dbReference>
<comment type="similarity">
    <text evidence="1">Belongs to the peptidase A1 family.</text>
</comment>
<dbReference type="Pfam" id="PF14541">
    <property type="entry name" value="TAXi_C"/>
    <property type="match status" value="1"/>
</dbReference>
<feature type="active site" evidence="4">
    <location>
        <position position="427"/>
    </location>
</feature>
<feature type="domain" description="Peptidase A1" evidence="5">
    <location>
        <begin position="194"/>
        <end position="545"/>
    </location>
</feature>
<dbReference type="Pfam" id="PF14543">
    <property type="entry name" value="TAXi_N"/>
    <property type="match status" value="1"/>
</dbReference>
<name>A0A8I6YUY9_HORVV</name>
<feature type="active site" evidence="4">
    <location>
        <position position="212"/>
    </location>
</feature>
<dbReference type="GeneID" id="123412908"/>
<dbReference type="Gramene" id="HORVU.MOREX.r3.7HG0746630.1">
    <property type="protein sequence ID" value="HORVU.MOREX.r3.7HG0746630.1.CDS1"/>
    <property type="gene ID" value="HORVU.MOREX.r3.7HG0746630"/>
</dbReference>
<dbReference type="GO" id="GO:0004190">
    <property type="term" value="F:aspartic-type endopeptidase activity"/>
    <property type="evidence" value="ECO:0000318"/>
    <property type="project" value="GO_Central"/>
</dbReference>
<reference evidence="7" key="1">
    <citation type="journal article" date="2012" name="Nature">
        <title>A physical, genetic and functional sequence assembly of the barley genome.</title>
        <authorList>
            <consortium name="The International Barley Genome Sequencing Consortium"/>
            <person name="Mayer K.F."/>
            <person name="Waugh R."/>
            <person name="Brown J.W."/>
            <person name="Schulman A."/>
            <person name="Langridge P."/>
            <person name="Platzer M."/>
            <person name="Fincher G.B."/>
            <person name="Muehlbauer G.J."/>
            <person name="Sato K."/>
            <person name="Close T.J."/>
            <person name="Wise R.P."/>
            <person name="Stein N."/>
        </authorList>
    </citation>
    <scope>NUCLEOTIDE SEQUENCE [LARGE SCALE GENOMIC DNA]</scope>
    <source>
        <strain evidence="7">cv. Morex</strain>
    </source>
</reference>
<dbReference type="Gramene" id="HORVU.MOREX.r2.7HG0619320.1">
    <property type="protein sequence ID" value="HORVU.MOREX.r2.7HG0619320.1.CDS.1"/>
    <property type="gene ID" value="HORVU.MOREX.r2.7HG0619320"/>
</dbReference>
<protein>
    <recommendedName>
        <fullName evidence="5">Peptidase A1 domain-containing protein</fullName>
    </recommendedName>
</protein>
<evidence type="ECO:0000256" key="2">
    <source>
        <dbReference type="ARBA" id="ARBA00022670"/>
    </source>
</evidence>
<dbReference type="GO" id="GO:0006508">
    <property type="term" value="P:proteolysis"/>
    <property type="evidence" value="ECO:0007669"/>
    <property type="project" value="UniProtKB-KW"/>
</dbReference>
<evidence type="ECO:0000256" key="4">
    <source>
        <dbReference type="PIRSR" id="PIRSR601461-1"/>
    </source>
</evidence>
<dbReference type="FunFam" id="2.40.70.10:FF:000034">
    <property type="entry name" value="Aspartyl protease family protein"/>
    <property type="match status" value="1"/>
</dbReference>
<dbReference type="RefSeq" id="XP_044961805.1">
    <property type="nucleotide sequence ID" value="XM_045105870.1"/>
</dbReference>
<evidence type="ECO:0000313" key="7">
    <source>
        <dbReference type="Proteomes" id="UP000011116"/>
    </source>
</evidence>
<dbReference type="PANTHER" id="PTHR47967:SF28">
    <property type="entry name" value="ASPARTYL PROTEASE FAMILY PROTEIN 2-LIKE"/>
    <property type="match status" value="1"/>
</dbReference>
<accession>A0A8I6YUY9</accession>
<evidence type="ECO:0000313" key="6">
    <source>
        <dbReference type="EnsemblPlants" id="HORVU.MOREX.r3.7HG0746630.1.CDS1"/>
    </source>
</evidence>
<proteinExistence type="inferred from homology"/>
<dbReference type="Proteomes" id="UP000011116">
    <property type="component" value="Chromosome 7H"/>
</dbReference>
<dbReference type="InterPro" id="IPR033121">
    <property type="entry name" value="PEPTIDASE_A1"/>
</dbReference>
<dbReference type="OrthoDB" id="1294322at2759"/>
<dbReference type="AlphaFoldDB" id="A0A8I6YUY9"/>
<dbReference type="PANTHER" id="PTHR47967">
    <property type="entry name" value="OS07G0603500 PROTEIN-RELATED"/>
    <property type="match status" value="1"/>
</dbReference>
<organism evidence="6 7">
    <name type="scientific">Hordeum vulgare subsp. vulgare</name>
    <name type="common">Domesticated barley</name>
    <dbReference type="NCBI Taxonomy" id="112509"/>
    <lineage>
        <taxon>Eukaryota</taxon>
        <taxon>Viridiplantae</taxon>
        <taxon>Streptophyta</taxon>
        <taxon>Embryophyta</taxon>
        <taxon>Tracheophyta</taxon>
        <taxon>Spermatophyta</taxon>
        <taxon>Magnoliopsida</taxon>
        <taxon>Liliopsida</taxon>
        <taxon>Poales</taxon>
        <taxon>Poaceae</taxon>
        <taxon>BOP clade</taxon>
        <taxon>Pooideae</taxon>
        <taxon>Triticodae</taxon>
        <taxon>Triticeae</taxon>
        <taxon>Hordeinae</taxon>
        <taxon>Hordeum</taxon>
    </lineage>
</organism>
<evidence type="ECO:0000259" key="5">
    <source>
        <dbReference type="PROSITE" id="PS51767"/>
    </source>
</evidence>
<keyword evidence="2" id="KW-0645">Protease</keyword>
<dbReference type="InterPro" id="IPR051708">
    <property type="entry name" value="Plant_Aspart_Prot_A1"/>
</dbReference>
<evidence type="ECO:0000256" key="3">
    <source>
        <dbReference type="ARBA" id="ARBA00022801"/>
    </source>
</evidence>
<dbReference type="FunFam" id="2.40.70.10:FF:000031">
    <property type="entry name" value="Aspartyl protease AED1"/>
    <property type="match status" value="1"/>
</dbReference>
<dbReference type="KEGG" id="hvg:123412908"/>
<dbReference type="InterPro" id="IPR032799">
    <property type="entry name" value="TAXi_C"/>
</dbReference>
<dbReference type="EnsemblPlants" id="HORVU.MOREX.r3.7HG0746630.1">
    <property type="protein sequence ID" value="HORVU.MOREX.r3.7HG0746630.1.CDS1"/>
    <property type="gene ID" value="HORVU.MOREX.r3.7HG0746630"/>
</dbReference>
<evidence type="ECO:0000256" key="1">
    <source>
        <dbReference type="ARBA" id="ARBA00007447"/>
    </source>
</evidence>
<dbReference type="SMR" id="A0A8I6YUY9"/>
<gene>
    <name evidence="6" type="primary">LOC123412908</name>
</gene>